<comment type="caution">
    <text evidence="1">The sequence shown here is derived from an EMBL/GenBank/DDBJ whole genome shotgun (WGS) entry which is preliminary data.</text>
</comment>
<gene>
    <name evidence="1" type="ORF">VJJ49_12230</name>
</gene>
<evidence type="ECO:0000313" key="2">
    <source>
        <dbReference type="Proteomes" id="UP001324270"/>
    </source>
</evidence>
<proteinExistence type="predicted"/>
<accession>A0ABU5YBW8</accession>
<evidence type="ECO:0008006" key="3">
    <source>
        <dbReference type="Google" id="ProtNLM"/>
    </source>
</evidence>
<reference evidence="1 2" key="1">
    <citation type="submission" date="2023-12" db="EMBL/GenBank/DDBJ databases">
        <title>Genomic sequences of Capnocytophaga and Parvimonas strains.</title>
        <authorList>
            <person name="Watt R.M."/>
            <person name="Wang M."/>
            <person name="Yang T."/>
            <person name="Tong W.M."/>
        </authorList>
    </citation>
    <scope>NUCLEOTIDE SEQUENCE [LARGE SCALE GENOMIC DNA]</scope>
    <source>
        <strain evidence="1 2">CCUG 13156</strain>
    </source>
</reference>
<keyword evidence="2" id="KW-1185">Reference proteome</keyword>
<organism evidence="1 2">
    <name type="scientific">Capnocytophaga gingivalis</name>
    <dbReference type="NCBI Taxonomy" id="1017"/>
    <lineage>
        <taxon>Bacteria</taxon>
        <taxon>Pseudomonadati</taxon>
        <taxon>Bacteroidota</taxon>
        <taxon>Flavobacteriia</taxon>
        <taxon>Flavobacteriales</taxon>
        <taxon>Flavobacteriaceae</taxon>
        <taxon>Capnocytophaga</taxon>
    </lineage>
</organism>
<name>A0ABU5YBW8_9FLAO</name>
<dbReference type="Proteomes" id="UP001324270">
    <property type="component" value="Unassembled WGS sequence"/>
</dbReference>
<dbReference type="InterPro" id="IPR024079">
    <property type="entry name" value="MetalloPept_cat_dom_sf"/>
</dbReference>
<dbReference type="Gene3D" id="3.40.390.10">
    <property type="entry name" value="Collagenase (Catalytic Domain)"/>
    <property type="match status" value="1"/>
</dbReference>
<evidence type="ECO:0000313" key="1">
    <source>
        <dbReference type="EMBL" id="MEB3041446.1"/>
    </source>
</evidence>
<sequence>MAVATITLRQTGKSVSGELKHTPDFFIHFRLPKKYDGDFGFDWLRKEYLPTSEGGAGICVSNINDLKKEYHSEDVENPFSLRGKDYYCSFLNIIPNEKINLSLVRENLTETPINNSNLIIYFDFNSDLFEFSSIEINFTEVPLEGNGKFKEIEFTCKSPLTQNTEIKIKVKEKGASKDKKDPEVGKLMVMKNDVQYKLNVRFVEVKFAGKIEYSDSSYNGIFDFSKNLKIIESKNEIPSPPTEELYMSRTIDRWKEYIKNNENLFRTLLNQALIKYTPYENKRGNIDYKKITINFGDFKVGSISDSNVSGIKKIKKSIDSIDYTDMACILGDFLEGIREYYISKNERKKREEEKGVTIFLIPICLRFPVKYVSINKVFEAYSDDIFKEGRYIMLNNLNDNDNLNNLRDATLIHEIAHTLGLIHSFPGFVTIDKGRVIPIVPLFKKGETNNVMDYINEKYKNNIRNPNLKTEMFFKWQWKIMQNDDIDLIPIIQNEK</sequence>
<protein>
    <recommendedName>
        <fullName evidence="3">EcxA zinc-binding domain-containing protein</fullName>
    </recommendedName>
</protein>
<dbReference type="RefSeq" id="WP_323980033.1">
    <property type="nucleotide sequence ID" value="NZ_JAYKBV010000021.1"/>
</dbReference>
<dbReference type="SUPFAM" id="SSF55486">
    <property type="entry name" value="Metalloproteases ('zincins'), catalytic domain"/>
    <property type="match status" value="1"/>
</dbReference>
<dbReference type="EMBL" id="JAYKBV010000021">
    <property type="protein sequence ID" value="MEB3041446.1"/>
    <property type="molecule type" value="Genomic_DNA"/>
</dbReference>